<keyword evidence="4" id="KW-0256">Endoplasmic reticulum</keyword>
<evidence type="ECO:0000256" key="5">
    <source>
        <dbReference type="ARBA" id="ARBA00022989"/>
    </source>
</evidence>
<dbReference type="GO" id="GO:0005789">
    <property type="term" value="C:endoplasmic reticulum membrane"/>
    <property type="evidence" value="ECO:0007669"/>
    <property type="project" value="UniProtKB-SubCell"/>
</dbReference>
<keyword evidence="3" id="KW-0732">Signal</keyword>
<comment type="similarity">
    <text evidence="8">Belongs to the IRC22 family.</text>
</comment>
<feature type="non-terminal residue" evidence="11">
    <location>
        <position position="1"/>
    </location>
</feature>
<keyword evidence="2 10" id="KW-0812">Transmembrane</keyword>
<gene>
    <name evidence="11" type="ORF">INT45_011846</name>
</gene>
<protein>
    <recommendedName>
        <fullName evidence="13">Translocon-associated protein subunit alpha</fullName>
    </recommendedName>
</protein>
<evidence type="ECO:0000256" key="1">
    <source>
        <dbReference type="ARBA" id="ARBA00004115"/>
    </source>
</evidence>
<evidence type="ECO:0000256" key="2">
    <source>
        <dbReference type="ARBA" id="ARBA00022692"/>
    </source>
</evidence>
<accession>A0A8H7RYK3</accession>
<feature type="compositionally biased region" description="Basic and acidic residues" evidence="9">
    <location>
        <begin position="175"/>
        <end position="188"/>
    </location>
</feature>
<feature type="compositionally biased region" description="Basic residues" evidence="9">
    <location>
        <begin position="212"/>
        <end position="221"/>
    </location>
</feature>
<feature type="region of interest" description="Disordered" evidence="9">
    <location>
        <begin position="175"/>
        <end position="221"/>
    </location>
</feature>
<dbReference type="Pfam" id="PF03896">
    <property type="entry name" value="TRAP_alpha"/>
    <property type="match status" value="1"/>
</dbReference>
<proteinExistence type="inferred from homology"/>
<dbReference type="InterPro" id="IPR005595">
    <property type="entry name" value="TRAP_alpha"/>
</dbReference>
<comment type="subcellular location">
    <subcellularLocation>
        <location evidence="1">Endoplasmic reticulum membrane</location>
        <topology evidence="1">Single-pass type I membrane protein</topology>
    </subcellularLocation>
</comment>
<reference evidence="11 12" key="1">
    <citation type="submission" date="2020-12" db="EMBL/GenBank/DDBJ databases">
        <title>Metabolic potential, ecology and presence of endohyphal bacteria is reflected in genomic diversity of Mucoromycotina.</title>
        <authorList>
            <person name="Muszewska A."/>
            <person name="Okrasinska A."/>
            <person name="Steczkiewicz K."/>
            <person name="Drgas O."/>
            <person name="Orlowska M."/>
            <person name="Perlinska-Lenart U."/>
            <person name="Aleksandrzak-Piekarczyk T."/>
            <person name="Szatraj K."/>
            <person name="Zielenkiewicz U."/>
            <person name="Pilsyk S."/>
            <person name="Malc E."/>
            <person name="Mieczkowski P."/>
            <person name="Kruszewska J.S."/>
            <person name="Biernat P."/>
            <person name="Pawlowska J."/>
        </authorList>
    </citation>
    <scope>NUCLEOTIDE SEQUENCE [LARGE SCALE GENOMIC DNA]</scope>
    <source>
        <strain evidence="11 12">CBS 142.35</strain>
    </source>
</reference>
<evidence type="ECO:0000256" key="6">
    <source>
        <dbReference type="ARBA" id="ARBA00023136"/>
    </source>
</evidence>
<evidence type="ECO:0000256" key="4">
    <source>
        <dbReference type="ARBA" id="ARBA00022824"/>
    </source>
</evidence>
<dbReference type="AlphaFoldDB" id="A0A8H7RYK3"/>
<evidence type="ECO:0000256" key="7">
    <source>
        <dbReference type="ARBA" id="ARBA00037565"/>
    </source>
</evidence>
<evidence type="ECO:0000313" key="12">
    <source>
        <dbReference type="Proteomes" id="UP000646827"/>
    </source>
</evidence>
<dbReference type="PANTHER" id="PTHR12924:SF0">
    <property type="entry name" value="TRANSLOCON-ASSOCIATED PROTEIN SUBUNIT ALPHA"/>
    <property type="match status" value="1"/>
</dbReference>
<organism evidence="11 12">
    <name type="scientific">Circinella minor</name>
    <dbReference type="NCBI Taxonomy" id="1195481"/>
    <lineage>
        <taxon>Eukaryota</taxon>
        <taxon>Fungi</taxon>
        <taxon>Fungi incertae sedis</taxon>
        <taxon>Mucoromycota</taxon>
        <taxon>Mucoromycotina</taxon>
        <taxon>Mucoromycetes</taxon>
        <taxon>Mucorales</taxon>
        <taxon>Lichtheimiaceae</taxon>
        <taxon>Circinella</taxon>
    </lineage>
</organism>
<evidence type="ECO:0000256" key="3">
    <source>
        <dbReference type="ARBA" id="ARBA00022729"/>
    </source>
</evidence>
<keyword evidence="12" id="KW-1185">Reference proteome</keyword>
<feature type="transmembrane region" description="Helical" evidence="10">
    <location>
        <begin position="140"/>
        <end position="162"/>
    </location>
</feature>
<evidence type="ECO:0000256" key="8">
    <source>
        <dbReference type="ARBA" id="ARBA00038311"/>
    </source>
</evidence>
<evidence type="ECO:0008006" key="13">
    <source>
        <dbReference type="Google" id="ProtNLM"/>
    </source>
</evidence>
<comment type="caution">
    <text evidence="11">The sequence shown here is derived from an EMBL/GenBank/DDBJ whole genome shotgun (WGS) entry which is preliminary data.</text>
</comment>
<name>A0A8H7RYK3_9FUNG</name>
<dbReference type="Proteomes" id="UP000646827">
    <property type="component" value="Unassembled WGS sequence"/>
</dbReference>
<keyword evidence="6 10" id="KW-0472">Membrane</keyword>
<dbReference type="EMBL" id="JAEPRB010000169">
    <property type="protein sequence ID" value="KAG2219662.1"/>
    <property type="molecule type" value="Genomic_DNA"/>
</dbReference>
<evidence type="ECO:0000256" key="9">
    <source>
        <dbReference type="SAM" id="MobiDB-lite"/>
    </source>
</evidence>
<dbReference type="OrthoDB" id="1926781at2759"/>
<evidence type="ECO:0000313" key="11">
    <source>
        <dbReference type="EMBL" id="KAG2219662.1"/>
    </source>
</evidence>
<dbReference type="PANTHER" id="PTHR12924">
    <property type="entry name" value="TRANSLOCON-ASSOCIATED PROTEIN, ALPHA SUBUNIT"/>
    <property type="match status" value="1"/>
</dbReference>
<evidence type="ECO:0000256" key="10">
    <source>
        <dbReference type="SAM" id="Phobius"/>
    </source>
</evidence>
<keyword evidence="5 10" id="KW-1133">Transmembrane helix</keyword>
<comment type="function">
    <text evidence="7">Is probably involved in a pathway contributing to genomic integrity.</text>
</comment>
<sequence>FAQEQEEKEYASANLEVTADFPDNPFGHITNGQRNKVILTLANKDKADFSVLAVSGKISLIDQPDKIHRNLTALRYDLTVTPEGTVEIPYVFHSEFAPGDHALTIFVDVLGDEKLLRVIGYDGIITIVDPETSWFDPQLIFLYIVLSAVALGVAYVINAAFFGGANPVKAKKVSKEPAVKPTHRDDKGQMILDESWIPQGQLGKSPKESPRAKKRSNTGRK</sequence>